<keyword evidence="1" id="KW-0436">Ligase</keyword>
<dbReference type="GO" id="GO:0016405">
    <property type="term" value="F:CoA-ligase activity"/>
    <property type="evidence" value="ECO:0007669"/>
    <property type="project" value="TreeGrafter"/>
</dbReference>
<evidence type="ECO:0000313" key="2">
    <source>
        <dbReference type="Proteomes" id="UP000467385"/>
    </source>
</evidence>
<sequence length="502" mass="53893">MSTTEPVAAAAPNPFEGGVPFGTKLRELAEQRRDDPAVTVVALDGTAQALTFGELDARANQWGRALAASGAETGSYVALAIPNSQHLVLATLGCWKIGAVPIPMHWDLPEWERDRVRAVIDPAVVVDEQSRWELGARAADESESPLPVAISPTANGICSSGSTGVPKVILNLAPSLWIPQQGEPFMANWTPVPQPQTIMVPAPMYHTNGFATFLMLLAGDHLVILEKFDAALVLDVIEKYRITNFTATPTMLARIAARPDVRQRDLSSIVFILQGAAVMPPALLHTWFELLSPEQILTAYGMTENLGLTALRGDEWLTHPGSVGRGFRDTEIRILDAEKRPLGPGEDGDVYLRAPMSAGYRYLGGAPPLPSTEDGFRSAGDIGHLDADGYLYIVDRRVDMIISGGANVFPAEVESALAGHPGIADVVVIGLADQQWGRRVHAVVQLADTDGQAPLTEQQVIDYAKSRLAPYKAPKTVEFVDAIPRTAATKVNRSAMIAARGG</sequence>
<dbReference type="PANTHER" id="PTHR24096">
    <property type="entry name" value="LONG-CHAIN-FATTY-ACID--COA LIGASE"/>
    <property type="match status" value="1"/>
</dbReference>
<dbReference type="OrthoDB" id="9803968at2"/>
<dbReference type="InterPro" id="IPR042099">
    <property type="entry name" value="ANL_N_sf"/>
</dbReference>
<dbReference type="Pfam" id="PF00501">
    <property type="entry name" value="AMP-binding"/>
    <property type="match status" value="1"/>
</dbReference>
<accession>A0A1X1TB73</accession>
<dbReference type="Pfam" id="PF13193">
    <property type="entry name" value="AMP-binding_C"/>
    <property type="match status" value="1"/>
</dbReference>
<dbReference type="EMBL" id="AP022613">
    <property type="protein sequence ID" value="BBZ40685.1"/>
    <property type="molecule type" value="Genomic_DNA"/>
</dbReference>
<gene>
    <name evidence="1" type="ORF">MCNS_37480</name>
</gene>
<name>A0A1X1TB73_9MYCO</name>
<dbReference type="Gene3D" id="3.40.50.12780">
    <property type="entry name" value="N-terminal domain of ligase-like"/>
    <property type="match status" value="1"/>
</dbReference>
<reference evidence="1 2" key="1">
    <citation type="journal article" date="2019" name="Emerg. Microbes Infect.">
        <title>Comprehensive subspecies identification of 175 nontuberculous mycobacteria species based on 7547 genomic profiles.</title>
        <authorList>
            <person name="Matsumoto Y."/>
            <person name="Kinjo T."/>
            <person name="Motooka D."/>
            <person name="Nabeya D."/>
            <person name="Jung N."/>
            <person name="Uechi K."/>
            <person name="Horii T."/>
            <person name="Iida T."/>
            <person name="Fujita J."/>
            <person name="Nakamura S."/>
        </authorList>
    </citation>
    <scope>NUCLEOTIDE SEQUENCE [LARGE SCALE GENOMIC DNA]</scope>
    <source>
        <strain evidence="1 2">JCM 14738</strain>
    </source>
</reference>
<dbReference type="STRING" id="44010.AWC00_13330"/>
<keyword evidence="2" id="KW-1185">Reference proteome</keyword>
<dbReference type="InterPro" id="IPR045851">
    <property type="entry name" value="AMP-bd_C_sf"/>
</dbReference>
<dbReference type="SUPFAM" id="SSF56801">
    <property type="entry name" value="Acetyl-CoA synthetase-like"/>
    <property type="match status" value="1"/>
</dbReference>
<dbReference type="Gene3D" id="3.30.300.30">
    <property type="match status" value="1"/>
</dbReference>
<dbReference type="AlphaFoldDB" id="A0A1X1TB73"/>
<organism evidence="1 2">
    <name type="scientific">Mycobacterium conspicuum</name>
    <dbReference type="NCBI Taxonomy" id="44010"/>
    <lineage>
        <taxon>Bacteria</taxon>
        <taxon>Bacillati</taxon>
        <taxon>Actinomycetota</taxon>
        <taxon>Actinomycetes</taxon>
        <taxon>Mycobacteriales</taxon>
        <taxon>Mycobacteriaceae</taxon>
        <taxon>Mycobacterium</taxon>
    </lineage>
</organism>
<dbReference type="PANTHER" id="PTHR24096:SF323">
    <property type="entry name" value="BLR3536 PROTEIN"/>
    <property type="match status" value="1"/>
</dbReference>
<proteinExistence type="predicted"/>
<dbReference type="InterPro" id="IPR000873">
    <property type="entry name" value="AMP-dep_synth/lig_dom"/>
</dbReference>
<dbReference type="Proteomes" id="UP000467385">
    <property type="component" value="Chromosome"/>
</dbReference>
<dbReference type="RefSeq" id="WP_085233137.1">
    <property type="nucleotide sequence ID" value="NZ_AP022613.1"/>
</dbReference>
<evidence type="ECO:0000313" key="1">
    <source>
        <dbReference type="EMBL" id="BBZ40685.1"/>
    </source>
</evidence>
<protein>
    <submittedName>
        <fullName evidence="1">Acid--CoA ligase</fullName>
    </submittedName>
</protein>
<dbReference type="InterPro" id="IPR025110">
    <property type="entry name" value="AMP-bd_C"/>
</dbReference>